<accession>A0A402CR05</accession>
<sequence>MNKLTMNAIRAMVWKEWRENAPWALLGMIGLSLGILYNVTVKAGTFYYHAQGFVNYWTGLNGAMTVSCGLIAAAMGLLQLLPEQRRDQWAFLVHRPATAGVLFWGKTIAGLTLYLFAVLVPFAIAGVWAAVPGNMAAPFDGRLMLPGIATIVAGAIAYFGAMVTALRPARWYGARALPALIALILAAFVALAASEFVTGLSAIAPILLVIGCAAWSVFEAGGSRTRGAVIGKICVVMVLYAAFSALYGAVFGLTGNVYSEMTRRGGDFQYDHSSYEQYGLSHSGQIVRAQYLRHRNPEGGYTADLSAVRDLSGKTLPLGDGPNPGDLYEWPTTMMMNQEWFGYTNPERYARSVNAYSEINVPTFAWYYVPAEHRIAVYENRSRRFAGLIGANGFRAPGASKPSPLAGDLIGRPTPYASNRAGNSFDTQAAPPLVYAFDHTLYRLDAFDDRGRLLPISHRTMTPIFQTAPNNPIASVIPARLTGEENYNSFVIITSLGIQVIDWRGTSQLSVPWARGENSRDTQVDLAIVVGGKHGPAKLLFLFSSRLGGMKRPIRALVIEAGGKVLQQAMVIEGDLFLAAPPPPAFGLLAPVFSLPLAVRSIGLAMAGRMTFIALSLAVSLAWAALAWRVGVRCSAAPRVRLGWAALCFCFGLPGLLTLLSLAPWPARVICSVCGKRRVVTQEECEHCGVAFPAPPRDGTEIFEPAMRSLHTEAA</sequence>
<gene>
    <name evidence="1" type="ORF">CCAX7_65160</name>
</gene>
<dbReference type="RefSeq" id="WP_119319827.1">
    <property type="nucleotide sequence ID" value="NZ_AP025739.1"/>
</dbReference>
<evidence type="ECO:0000313" key="1">
    <source>
        <dbReference type="EMBL" id="BDI34465.1"/>
    </source>
</evidence>
<dbReference type="KEGG" id="ccot:CCAX7_65160"/>
<keyword evidence="2" id="KW-1185">Reference proteome</keyword>
<dbReference type="OrthoDB" id="177914at2"/>
<protein>
    <submittedName>
        <fullName evidence="1">Uncharacterized protein</fullName>
    </submittedName>
</protein>
<name>A0A402CR05_9BACT</name>
<proteinExistence type="predicted"/>
<dbReference type="EMBL" id="AP025739">
    <property type="protein sequence ID" value="BDI34465.1"/>
    <property type="molecule type" value="Genomic_DNA"/>
</dbReference>
<dbReference type="Proteomes" id="UP000287394">
    <property type="component" value="Chromosome"/>
</dbReference>
<dbReference type="AlphaFoldDB" id="A0A402CR05"/>
<organism evidence="1 2">
    <name type="scientific">Capsulimonas corticalis</name>
    <dbReference type="NCBI Taxonomy" id="2219043"/>
    <lineage>
        <taxon>Bacteria</taxon>
        <taxon>Bacillati</taxon>
        <taxon>Armatimonadota</taxon>
        <taxon>Armatimonadia</taxon>
        <taxon>Capsulimonadales</taxon>
        <taxon>Capsulimonadaceae</taxon>
        <taxon>Capsulimonas</taxon>
    </lineage>
</organism>
<evidence type="ECO:0000313" key="2">
    <source>
        <dbReference type="Proteomes" id="UP000287394"/>
    </source>
</evidence>
<reference evidence="1 2" key="1">
    <citation type="journal article" date="2019" name="Int. J. Syst. Evol. Microbiol.">
        <title>Capsulimonas corticalis gen. nov., sp. nov., an aerobic capsulated bacterium, of a novel bacterial order, Capsulimonadales ord. nov., of the class Armatimonadia of the phylum Armatimonadetes.</title>
        <authorList>
            <person name="Li J."/>
            <person name="Kudo C."/>
            <person name="Tonouchi A."/>
        </authorList>
    </citation>
    <scope>NUCLEOTIDE SEQUENCE [LARGE SCALE GENOMIC DNA]</scope>
    <source>
        <strain evidence="1 2">AX-7</strain>
    </source>
</reference>